<evidence type="ECO:0000256" key="8">
    <source>
        <dbReference type="ARBA" id="ARBA00022840"/>
    </source>
</evidence>
<dbReference type="SMART" id="SM00065">
    <property type="entry name" value="GAF"/>
    <property type="match status" value="1"/>
</dbReference>
<dbReference type="InterPro" id="IPR003018">
    <property type="entry name" value="GAF"/>
</dbReference>
<dbReference type="Pfam" id="PF08448">
    <property type="entry name" value="PAS_4"/>
    <property type="match status" value="1"/>
</dbReference>
<comment type="subcellular location">
    <subcellularLocation>
        <location evidence="2">Membrane</location>
        <topology evidence="2">Multi-pass membrane protein</topology>
    </subcellularLocation>
</comment>
<dbReference type="Pfam" id="PF02518">
    <property type="entry name" value="HATPase_c"/>
    <property type="match status" value="1"/>
</dbReference>
<keyword evidence="18" id="KW-1185">Reference proteome</keyword>
<evidence type="ECO:0000256" key="12">
    <source>
        <dbReference type="PROSITE-ProRule" id="PRU00169"/>
    </source>
</evidence>
<dbReference type="CDD" id="cd00130">
    <property type="entry name" value="PAS"/>
    <property type="match status" value="2"/>
</dbReference>
<dbReference type="Pfam" id="PF13426">
    <property type="entry name" value="PAS_9"/>
    <property type="match status" value="1"/>
</dbReference>
<dbReference type="InterPro" id="IPR035965">
    <property type="entry name" value="PAS-like_dom_sf"/>
</dbReference>
<dbReference type="GO" id="GO:0007234">
    <property type="term" value="P:osmosensory signaling via phosphorelay pathway"/>
    <property type="evidence" value="ECO:0007669"/>
    <property type="project" value="TreeGrafter"/>
</dbReference>
<dbReference type="InterPro" id="IPR005467">
    <property type="entry name" value="His_kinase_dom"/>
</dbReference>
<evidence type="ECO:0000256" key="6">
    <source>
        <dbReference type="ARBA" id="ARBA00022741"/>
    </source>
</evidence>
<accession>A0AA41G0K3</accession>
<dbReference type="PROSITE" id="PS50110">
    <property type="entry name" value="RESPONSE_REGULATORY"/>
    <property type="match status" value="1"/>
</dbReference>
<dbReference type="InterPro" id="IPR036890">
    <property type="entry name" value="HATPase_C_sf"/>
</dbReference>
<proteinExistence type="predicted"/>
<dbReference type="GO" id="GO:0030295">
    <property type="term" value="F:protein kinase activator activity"/>
    <property type="evidence" value="ECO:0007669"/>
    <property type="project" value="TreeGrafter"/>
</dbReference>
<comment type="caution">
    <text evidence="12">Lacks conserved residue(s) required for the propagation of feature annotation.</text>
</comment>
<dbReference type="PANTHER" id="PTHR42878">
    <property type="entry name" value="TWO-COMPONENT HISTIDINE KINASE"/>
    <property type="match status" value="1"/>
</dbReference>
<dbReference type="InterPro" id="IPR000700">
    <property type="entry name" value="PAS-assoc_C"/>
</dbReference>
<dbReference type="Pfam" id="PF00072">
    <property type="entry name" value="Response_reg"/>
    <property type="match status" value="1"/>
</dbReference>
<dbReference type="NCBIfam" id="TIGR00229">
    <property type="entry name" value="sensory_box"/>
    <property type="match status" value="2"/>
</dbReference>
<feature type="domain" description="PAS" evidence="15">
    <location>
        <begin position="305"/>
        <end position="374"/>
    </location>
</feature>
<feature type="domain" description="PAC" evidence="16">
    <location>
        <begin position="510"/>
        <end position="562"/>
    </location>
</feature>
<dbReference type="PROSITE" id="PS50112">
    <property type="entry name" value="PAS"/>
    <property type="match status" value="2"/>
</dbReference>
<keyword evidence="9" id="KW-1133">Transmembrane helix</keyword>
<dbReference type="EMBL" id="JAHQXE010000003">
    <property type="protein sequence ID" value="MBV0902053.1"/>
    <property type="molecule type" value="Genomic_DNA"/>
</dbReference>
<dbReference type="InterPro" id="IPR003594">
    <property type="entry name" value="HATPase_dom"/>
</dbReference>
<dbReference type="InterPro" id="IPR013656">
    <property type="entry name" value="PAS_4"/>
</dbReference>
<dbReference type="PROSITE" id="PS50109">
    <property type="entry name" value="HIS_KIN"/>
    <property type="match status" value="1"/>
</dbReference>
<dbReference type="Gene3D" id="3.40.50.2300">
    <property type="match status" value="1"/>
</dbReference>
<reference evidence="17" key="1">
    <citation type="submission" date="2021-06" db="EMBL/GenBank/DDBJ databases">
        <title>New haloarchaea isolates fom saline soil.</title>
        <authorList>
            <person name="Duran-Viseras A."/>
            <person name="Sanchez-Porro C.S."/>
            <person name="Ventosa A."/>
        </authorList>
    </citation>
    <scope>NUCLEOTIDE SEQUENCE</scope>
    <source>
        <strain evidence="17">JCM 18369</strain>
    </source>
</reference>
<dbReference type="InterPro" id="IPR001610">
    <property type="entry name" value="PAC"/>
</dbReference>
<dbReference type="InterPro" id="IPR004358">
    <property type="entry name" value="Sig_transdc_His_kin-like_C"/>
</dbReference>
<dbReference type="Gene3D" id="3.30.565.10">
    <property type="entry name" value="Histidine kinase-like ATPase, C-terminal domain"/>
    <property type="match status" value="1"/>
</dbReference>
<dbReference type="InterPro" id="IPR050351">
    <property type="entry name" value="BphY/WalK/GraS-like"/>
</dbReference>
<evidence type="ECO:0000256" key="7">
    <source>
        <dbReference type="ARBA" id="ARBA00022777"/>
    </source>
</evidence>
<evidence type="ECO:0000256" key="1">
    <source>
        <dbReference type="ARBA" id="ARBA00000085"/>
    </source>
</evidence>
<dbReference type="GO" id="GO:0016020">
    <property type="term" value="C:membrane"/>
    <property type="evidence" value="ECO:0007669"/>
    <property type="project" value="UniProtKB-SubCell"/>
</dbReference>
<evidence type="ECO:0000256" key="2">
    <source>
        <dbReference type="ARBA" id="ARBA00004141"/>
    </source>
</evidence>
<dbReference type="SUPFAM" id="SSF55874">
    <property type="entry name" value="ATPase domain of HSP90 chaperone/DNA topoisomerase II/histidine kinase"/>
    <property type="match status" value="1"/>
</dbReference>
<dbReference type="EC" id="2.7.13.3" evidence="3"/>
<evidence type="ECO:0000256" key="11">
    <source>
        <dbReference type="ARBA" id="ARBA00023136"/>
    </source>
</evidence>
<dbReference type="InterPro" id="IPR001789">
    <property type="entry name" value="Sig_transdc_resp-reg_receiver"/>
</dbReference>
<evidence type="ECO:0000256" key="5">
    <source>
        <dbReference type="ARBA" id="ARBA00022692"/>
    </source>
</evidence>
<sequence>MELPAVVLYVGAGDGAAAVRRRLGDRSDLTVEVAAGQRDGLAAVESGTVDCVVTEQSLREGDGLSLLRAVRAADPSLPVLLFAPADDEALVRDALADDATGFVPRVGDAGYDLLVDRIEAVLDHRSTERQATRYEHIAAVSRKINRALLWARDRQTLETRVCDILTESEPYRFAWIGCHDPETDAIEPRAGGGDEQGYLDVVDVTAAAATDHGRGPAGRAIRTGEIQVCQDIEHAPSFEPWREAALERGFRSVAAVPLTYGGESYGALFVYADRIDAFDASELELLSDIGRDIAYATNTLELRDEVEKMAEFFEHAPVGVFVTEPVEGGVVLEANPALARLFGTESAEDLVGTEVVDVYANPEERETVLEAIREHGKVSRELELETVGGQTIWGLLTLILSERRDGQPVIVGMVKDITGKKHIQERLGEQLAFIESVLESSPVAIAVFDRDGTVLRANGYAKEVLGLETVEILGRSADGAEWQVFDDRTELLDVDDLPFGRVVATGEPVYGHEHVIEQSDGETVWLSTNMVPMTNGDGEVVRAVAAIADVTELRRKEAELQTRQSQIAFFNNLLRHEVLNGMTVVLGATERLLDALDEDDERRALVEQIDGRGVEIVDTVQRVRRVLRQIADESPEVEPHDLAAVVGDCVARLELDYPAAAVTLDAPATAPVLADELLEEVVYNVLVNAVEHNDAGDPSAWVSVAVEGETTVVRIEDDGPGIDPAIRDRVFGRDGWQTAPVSASGFGLHFVETMVAQYGGSVRVEDREPRGTRIVLELPTADGD</sequence>
<keyword evidence="8" id="KW-0067">ATP-binding</keyword>
<dbReference type="Proteomes" id="UP001166304">
    <property type="component" value="Unassembled WGS sequence"/>
</dbReference>
<dbReference type="PROSITE" id="PS50113">
    <property type="entry name" value="PAC"/>
    <property type="match status" value="2"/>
</dbReference>
<evidence type="ECO:0000256" key="10">
    <source>
        <dbReference type="ARBA" id="ARBA00023012"/>
    </source>
</evidence>
<dbReference type="AlphaFoldDB" id="A0AA41G0K3"/>
<feature type="domain" description="PAC" evidence="16">
    <location>
        <begin position="378"/>
        <end position="429"/>
    </location>
</feature>
<dbReference type="SMART" id="SM00091">
    <property type="entry name" value="PAS"/>
    <property type="match status" value="2"/>
</dbReference>
<name>A0AA41G0K3_9EURY</name>
<feature type="domain" description="PAS" evidence="15">
    <location>
        <begin position="430"/>
        <end position="476"/>
    </location>
</feature>
<dbReference type="InterPro" id="IPR011006">
    <property type="entry name" value="CheY-like_superfamily"/>
</dbReference>
<keyword evidence="5" id="KW-0812">Transmembrane</keyword>
<keyword evidence="11" id="KW-0472">Membrane</keyword>
<comment type="caution">
    <text evidence="17">The sequence shown here is derived from an EMBL/GenBank/DDBJ whole genome shotgun (WGS) entry which is preliminary data.</text>
</comment>
<dbReference type="GO" id="GO:0004673">
    <property type="term" value="F:protein histidine kinase activity"/>
    <property type="evidence" value="ECO:0007669"/>
    <property type="project" value="UniProtKB-EC"/>
</dbReference>
<dbReference type="SUPFAM" id="SSF52172">
    <property type="entry name" value="CheY-like"/>
    <property type="match status" value="1"/>
</dbReference>
<dbReference type="InterPro" id="IPR000014">
    <property type="entry name" value="PAS"/>
</dbReference>
<evidence type="ECO:0000259" key="15">
    <source>
        <dbReference type="PROSITE" id="PS50112"/>
    </source>
</evidence>
<dbReference type="GO" id="GO:0000156">
    <property type="term" value="F:phosphorelay response regulator activity"/>
    <property type="evidence" value="ECO:0007669"/>
    <property type="project" value="TreeGrafter"/>
</dbReference>
<keyword evidence="7" id="KW-0418">Kinase</keyword>
<dbReference type="SUPFAM" id="SSF55785">
    <property type="entry name" value="PYP-like sensor domain (PAS domain)"/>
    <property type="match status" value="2"/>
</dbReference>
<dbReference type="Pfam" id="PF13185">
    <property type="entry name" value="GAF_2"/>
    <property type="match status" value="1"/>
</dbReference>
<evidence type="ECO:0000313" key="17">
    <source>
        <dbReference type="EMBL" id="MBV0902053.1"/>
    </source>
</evidence>
<dbReference type="SUPFAM" id="SSF55781">
    <property type="entry name" value="GAF domain-like"/>
    <property type="match status" value="1"/>
</dbReference>
<dbReference type="GO" id="GO:0005524">
    <property type="term" value="F:ATP binding"/>
    <property type="evidence" value="ECO:0007669"/>
    <property type="project" value="UniProtKB-KW"/>
</dbReference>
<dbReference type="PANTHER" id="PTHR42878:SF7">
    <property type="entry name" value="SENSOR HISTIDINE KINASE GLRK"/>
    <property type="match status" value="1"/>
</dbReference>
<evidence type="ECO:0000259" key="13">
    <source>
        <dbReference type="PROSITE" id="PS50109"/>
    </source>
</evidence>
<gene>
    <name evidence="17" type="ORF">KTS37_09665</name>
</gene>
<dbReference type="Gene3D" id="3.30.450.20">
    <property type="entry name" value="PAS domain"/>
    <property type="match status" value="2"/>
</dbReference>
<evidence type="ECO:0000256" key="3">
    <source>
        <dbReference type="ARBA" id="ARBA00012438"/>
    </source>
</evidence>
<dbReference type="InterPro" id="IPR029016">
    <property type="entry name" value="GAF-like_dom_sf"/>
</dbReference>
<evidence type="ECO:0000259" key="14">
    <source>
        <dbReference type="PROSITE" id="PS50110"/>
    </source>
</evidence>
<evidence type="ECO:0000256" key="4">
    <source>
        <dbReference type="ARBA" id="ARBA00022679"/>
    </source>
</evidence>
<feature type="domain" description="Histidine kinase" evidence="13">
    <location>
        <begin position="573"/>
        <end position="782"/>
    </location>
</feature>
<dbReference type="RefSeq" id="WP_162413757.1">
    <property type="nucleotide sequence ID" value="NZ_JAHQXE010000003.1"/>
</dbReference>
<dbReference type="SMART" id="SM00086">
    <property type="entry name" value="PAC"/>
    <property type="match status" value="2"/>
</dbReference>
<evidence type="ECO:0000256" key="9">
    <source>
        <dbReference type="ARBA" id="ARBA00022989"/>
    </source>
</evidence>
<keyword evidence="4" id="KW-0808">Transferase</keyword>
<organism evidence="17 18">
    <name type="scientific">Haloarcula salina</name>
    <dbReference type="NCBI Taxonomy" id="1429914"/>
    <lineage>
        <taxon>Archaea</taxon>
        <taxon>Methanobacteriati</taxon>
        <taxon>Methanobacteriota</taxon>
        <taxon>Stenosarchaea group</taxon>
        <taxon>Halobacteria</taxon>
        <taxon>Halobacteriales</taxon>
        <taxon>Haloarculaceae</taxon>
        <taxon>Haloarcula</taxon>
    </lineage>
</organism>
<dbReference type="Gene3D" id="3.30.450.40">
    <property type="match status" value="1"/>
</dbReference>
<comment type="catalytic activity">
    <reaction evidence="1">
        <text>ATP + protein L-histidine = ADP + protein N-phospho-L-histidine.</text>
        <dbReference type="EC" id="2.7.13.3"/>
    </reaction>
</comment>
<evidence type="ECO:0000259" key="16">
    <source>
        <dbReference type="PROSITE" id="PS50113"/>
    </source>
</evidence>
<dbReference type="PRINTS" id="PR00344">
    <property type="entry name" value="BCTRLSENSOR"/>
</dbReference>
<feature type="domain" description="Response regulatory" evidence="14">
    <location>
        <begin position="6"/>
        <end position="120"/>
    </location>
</feature>
<dbReference type="SMART" id="SM00387">
    <property type="entry name" value="HATPase_c"/>
    <property type="match status" value="1"/>
</dbReference>
<evidence type="ECO:0000313" key="18">
    <source>
        <dbReference type="Proteomes" id="UP001166304"/>
    </source>
</evidence>
<keyword evidence="10" id="KW-0902">Two-component regulatory system</keyword>
<keyword evidence="6" id="KW-0547">Nucleotide-binding</keyword>
<protein>
    <recommendedName>
        <fullName evidence="3">histidine kinase</fullName>
        <ecNumber evidence="3">2.7.13.3</ecNumber>
    </recommendedName>
</protein>